<gene>
    <name evidence="6" type="ORF">SAMN04488109_4298</name>
</gene>
<dbReference type="InterPro" id="IPR003661">
    <property type="entry name" value="HisK_dim/P_dom"/>
</dbReference>
<dbReference type="PROSITE" id="PS50109">
    <property type="entry name" value="HIS_KIN"/>
    <property type="match status" value="1"/>
</dbReference>
<dbReference type="Gene3D" id="2.130.10.10">
    <property type="entry name" value="YVTN repeat-like/Quinoprotein amine dehydrogenase"/>
    <property type="match status" value="3"/>
</dbReference>
<evidence type="ECO:0000256" key="1">
    <source>
        <dbReference type="ARBA" id="ARBA00000085"/>
    </source>
</evidence>
<dbReference type="Pfam" id="PF02518">
    <property type="entry name" value="HATPase_c"/>
    <property type="match status" value="1"/>
</dbReference>
<reference evidence="6 7" key="1">
    <citation type="submission" date="2016-11" db="EMBL/GenBank/DDBJ databases">
        <authorList>
            <person name="Jaros S."/>
            <person name="Januszkiewicz K."/>
            <person name="Wedrychowicz H."/>
        </authorList>
    </citation>
    <scope>NUCLEOTIDE SEQUENCE [LARGE SCALE GENOMIC DNA]</scope>
    <source>
        <strain evidence="6 7">DSM 24574</strain>
    </source>
</reference>
<dbReference type="InterPro" id="IPR036097">
    <property type="entry name" value="HisK_dim/P_sf"/>
</dbReference>
<sequence length="1107" mass="126731">MLKTSAPYILWFLLFLAWEDFAQAPLEKVKFSKTSMTLSNPHVSSILQDSRGFLWVGTEDGLNRFDGYEVTVYRNDANDSTSLLKNVILKIFEDSRGVLWVSTSSGGLHIYNRQQDNFKRLSSYSFDCEVSEFHEDDSSVWIGGIRHGKAFVNQINKKTNRHRYFELFNSRSPVHALIPASDHAFWVGVRGTGLFLWDLKQKTIHRQGPSQKFHRAVKDREGNLWIAAGEGLQKYNPATNDNTLYNTHSNPALPVDNVLDLCADGNYLWVGTENGGLCRLNTLTNELLTFQANKNDPESLPGNSIHALYKDRQERIWTGTFSNGIAVIDRLQEKFMELNIPLENENITAIVQDSKNRLWIGTEDGLIVKSSQGIKHYRHTAAKESLQTNPILAVYEDRQQRIWIGTWGGGLHRFDEAHDNFIHYMPDENRKGSLSNPHVFSISQSGKTQQLLVATYDGLNILTDERAGTFDHVRENRFEFNNYMRTIYEDKKGKIWIGTIEEVLCYDPLQKELTRFETATHPDSIQVGGMCNSLLEDRHGQLWIGTRNGLHLLVDGVFKKRYTTHDGLPNDVTQAILEDDAGNLWLSTADGLSRFNPATGAFRNYDAADGLSDDTFNPNVCMRNPTGQLLFGGKGICIFNPDSVRDNPFAPSVYISELRILNQPAKPGDFGGMLQHQISETREITLPSEYTFFSLKYAALNFTATSKNQYAYKLEGFHTDWNYVGDQRSVMFTNLDPGTYTFKVKASNNDGVWSKQEAMLVIRVLPPWWRTWWAKLASVILLTGVAVSIYRLRVGSIKKQNKMLELQVYKRTEELAQQNEELIQSQEEISAQRDIVSAQNFELQKARQIIEEQNNEIIKRNETLEAEVEERTHDLVEYNQQLEQFAFISAHNLRAPVARILGLGHILEISKSDVQESRMIIDKMMITTEELDRVVRDLNTILELRRDSTSEIVQINLEEELRLVKINLQKEIEDRKATLYEDFSKGVTLWTVKPYLDSILLNLVSNAIKYRHPNRRPVIRICSELVNEHLHLTVQDNGLGMDMAICKDKLFNLYSRFHLHIEGKGMGLYLVKTQMTALGGKIEVESRVNEGTTFHLFFKKNHHPQMN</sequence>
<dbReference type="Pfam" id="PF07495">
    <property type="entry name" value="Y_Y_Y"/>
    <property type="match status" value="1"/>
</dbReference>
<dbReference type="FunFam" id="2.60.40.10:FF:000791">
    <property type="entry name" value="Two-component system sensor histidine kinase/response regulator"/>
    <property type="match status" value="1"/>
</dbReference>
<protein>
    <recommendedName>
        <fullName evidence="2">histidine kinase</fullName>
        <ecNumber evidence="2">2.7.13.3</ecNumber>
    </recommendedName>
</protein>
<keyword evidence="3" id="KW-0597">Phosphoprotein</keyword>
<evidence type="ECO:0000256" key="3">
    <source>
        <dbReference type="ARBA" id="ARBA00022553"/>
    </source>
</evidence>
<dbReference type="GO" id="GO:0000155">
    <property type="term" value="F:phosphorelay sensor kinase activity"/>
    <property type="evidence" value="ECO:0007669"/>
    <property type="project" value="InterPro"/>
</dbReference>
<name>A0A1M5TWJ1_9BACT</name>
<dbReference type="SUPFAM" id="SSF55874">
    <property type="entry name" value="ATPase domain of HSP90 chaperone/DNA topoisomerase II/histidine kinase"/>
    <property type="match status" value="1"/>
</dbReference>
<dbReference type="InterPro" id="IPR003594">
    <property type="entry name" value="HATPase_dom"/>
</dbReference>
<dbReference type="OrthoDB" id="9806995at2"/>
<evidence type="ECO:0000256" key="4">
    <source>
        <dbReference type="SAM" id="Coils"/>
    </source>
</evidence>
<dbReference type="SUPFAM" id="SSF47384">
    <property type="entry name" value="Homodimeric domain of signal transducing histidine kinase"/>
    <property type="match status" value="1"/>
</dbReference>
<accession>A0A1M5TWJ1</accession>
<dbReference type="SMART" id="SM00387">
    <property type="entry name" value="HATPase_c"/>
    <property type="match status" value="1"/>
</dbReference>
<dbReference type="InterPro" id="IPR011123">
    <property type="entry name" value="Y_Y_Y"/>
</dbReference>
<evidence type="ECO:0000256" key="2">
    <source>
        <dbReference type="ARBA" id="ARBA00012438"/>
    </source>
</evidence>
<evidence type="ECO:0000313" key="6">
    <source>
        <dbReference type="EMBL" id="SHH54753.1"/>
    </source>
</evidence>
<dbReference type="EMBL" id="FQWQ01000003">
    <property type="protein sequence ID" value="SHH54753.1"/>
    <property type="molecule type" value="Genomic_DNA"/>
</dbReference>
<dbReference type="InterPro" id="IPR013783">
    <property type="entry name" value="Ig-like_fold"/>
</dbReference>
<dbReference type="EC" id="2.7.13.3" evidence="2"/>
<organism evidence="6 7">
    <name type="scientific">Chryseolinea serpens</name>
    <dbReference type="NCBI Taxonomy" id="947013"/>
    <lineage>
        <taxon>Bacteria</taxon>
        <taxon>Pseudomonadati</taxon>
        <taxon>Bacteroidota</taxon>
        <taxon>Cytophagia</taxon>
        <taxon>Cytophagales</taxon>
        <taxon>Fulvivirgaceae</taxon>
        <taxon>Chryseolinea</taxon>
    </lineage>
</organism>
<feature type="coiled-coil region" evidence="4">
    <location>
        <begin position="809"/>
        <end position="881"/>
    </location>
</feature>
<dbReference type="Pfam" id="PF07494">
    <property type="entry name" value="Reg_prop"/>
    <property type="match status" value="8"/>
</dbReference>
<dbReference type="Gene3D" id="2.60.40.10">
    <property type="entry name" value="Immunoglobulins"/>
    <property type="match status" value="1"/>
</dbReference>
<keyword evidence="4" id="KW-0175">Coiled coil</keyword>
<dbReference type="Gene3D" id="3.30.565.10">
    <property type="entry name" value="Histidine kinase-like ATPase, C-terminal domain"/>
    <property type="match status" value="1"/>
</dbReference>
<dbReference type="PANTHER" id="PTHR43547:SF2">
    <property type="entry name" value="HYBRID SIGNAL TRANSDUCTION HISTIDINE KINASE C"/>
    <property type="match status" value="1"/>
</dbReference>
<evidence type="ECO:0000313" key="7">
    <source>
        <dbReference type="Proteomes" id="UP000184212"/>
    </source>
</evidence>
<dbReference type="Proteomes" id="UP000184212">
    <property type="component" value="Unassembled WGS sequence"/>
</dbReference>
<dbReference type="Gene3D" id="1.10.287.130">
    <property type="match status" value="1"/>
</dbReference>
<dbReference type="RefSeq" id="WP_073138069.1">
    <property type="nucleotide sequence ID" value="NZ_FQWQ01000003.1"/>
</dbReference>
<dbReference type="InterPro" id="IPR011110">
    <property type="entry name" value="Reg_prop"/>
</dbReference>
<dbReference type="InterPro" id="IPR015943">
    <property type="entry name" value="WD40/YVTN_repeat-like_dom_sf"/>
</dbReference>
<dbReference type="PRINTS" id="PR00344">
    <property type="entry name" value="BCTRLSENSOR"/>
</dbReference>
<dbReference type="InterPro" id="IPR005467">
    <property type="entry name" value="His_kinase_dom"/>
</dbReference>
<dbReference type="InterPro" id="IPR004358">
    <property type="entry name" value="Sig_transdc_His_kin-like_C"/>
</dbReference>
<keyword evidence="7" id="KW-1185">Reference proteome</keyword>
<evidence type="ECO:0000259" key="5">
    <source>
        <dbReference type="PROSITE" id="PS50109"/>
    </source>
</evidence>
<dbReference type="STRING" id="947013.SAMN04488109_4298"/>
<dbReference type="PANTHER" id="PTHR43547">
    <property type="entry name" value="TWO-COMPONENT HISTIDINE KINASE"/>
    <property type="match status" value="1"/>
</dbReference>
<dbReference type="InterPro" id="IPR036890">
    <property type="entry name" value="HATPase_C_sf"/>
</dbReference>
<dbReference type="AlphaFoldDB" id="A0A1M5TWJ1"/>
<proteinExistence type="predicted"/>
<dbReference type="CDD" id="cd00146">
    <property type="entry name" value="PKD"/>
    <property type="match status" value="1"/>
</dbReference>
<dbReference type="CDD" id="cd00082">
    <property type="entry name" value="HisKA"/>
    <property type="match status" value="1"/>
</dbReference>
<dbReference type="SUPFAM" id="SSF63829">
    <property type="entry name" value="Calcium-dependent phosphotriesterase"/>
    <property type="match status" value="2"/>
</dbReference>
<comment type="catalytic activity">
    <reaction evidence="1">
        <text>ATP + protein L-histidine = ADP + protein N-phospho-L-histidine.</text>
        <dbReference type="EC" id="2.7.13.3"/>
    </reaction>
</comment>
<feature type="domain" description="Histidine kinase" evidence="5">
    <location>
        <begin position="888"/>
        <end position="1102"/>
    </location>
</feature>